<evidence type="ECO:0000313" key="7">
    <source>
        <dbReference type="EMBL" id="EAQ06284.1"/>
    </source>
</evidence>
<dbReference type="Proteomes" id="UP000004507">
    <property type="component" value="Unassembled WGS sequence"/>
</dbReference>
<keyword evidence="8" id="KW-1185">Reference proteome</keyword>
<dbReference type="PROSITE" id="PS51900">
    <property type="entry name" value="CB"/>
    <property type="match status" value="1"/>
</dbReference>
<dbReference type="OrthoDB" id="7222937at2"/>
<dbReference type="InterPro" id="IPR011010">
    <property type="entry name" value="DNA_brk_join_enz"/>
</dbReference>
<evidence type="ECO:0000259" key="6">
    <source>
        <dbReference type="PROSITE" id="PS51900"/>
    </source>
</evidence>
<reference evidence="7 8" key="1">
    <citation type="submission" date="2006-01" db="EMBL/GenBank/DDBJ databases">
        <authorList>
            <person name="Hagstrom A."/>
            <person name="Ferriera S."/>
            <person name="Johnson J."/>
            <person name="Kravitz S."/>
            <person name="Halpern A."/>
            <person name="Remington K."/>
            <person name="Beeson K."/>
            <person name="Tran B."/>
            <person name="Rogers Y.-H."/>
            <person name="Friedman R."/>
            <person name="Venter J.C."/>
        </authorList>
    </citation>
    <scope>NUCLEOTIDE SEQUENCE [LARGE SCALE GENOMIC DNA]</scope>
    <source>
        <strain evidence="7 8">SKA53</strain>
    </source>
</reference>
<dbReference type="GO" id="GO:0003677">
    <property type="term" value="F:DNA binding"/>
    <property type="evidence" value="ECO:0007669"/>
    <property type="project" value="UniProtKB-UniRule"/>
</dbReference>
<accession>A3V5W0</accession>
<dbReference type="GO" id="GO:0006310">
    <property type="term" value="P:DNA recombination"/>
    <property type="evidence" value="ECO:0007669"/>
    <property type="project" value="UniProtKB-KW"/>
</dbReference>
<dbReference type="AlphaFoldDB" id="A3V5W0"/>
<dbReference type="Pfam" id="PF00589">
    <property type="entry name" value="Phage_integrase"/>
    <property type="match status" value="1"/>
</dbReference>
<dbReference type="EMBL" id="AAMS01000005">
    <property type="protein sequence ID" value="EAQ06284.1"/>
    <property type="molecule type" value="Genomic_DNA"/>
</dbReference>
<sequence length="453" mass="50733">MSEYPATTLSMNKGKWYVYLTIPQDLRVHFGDRKQLKRSTGTSDERDAKRRQHGIATELYGQLDACKPDIRDIISHLLGYIGEADEVQRMEDEGHLEGLIQYNKNLEYVEDPENDLATDVVNEQGAKALEVYREWKAKTAKGHVAADAVLLSVAVREYLETHPYGPAKTTRDCELSLSQFQDFTGDMVLTDLTAVLIHQYADHLGATKSRKTIAKKISYVKRLFDHAVRKGWVPQNVFVGIVLDKKVGRAKESYRPFTSSELEAIFKQSMPDHQRKLLTILITTGMRLDEAALLDWEDIKEEQGVVYYDLSDKLVKNKGSQRRVPVHSSLSWVTSGRTSEATTGKVGQMFPEFTRDKDGKAQASASKALMPLIRRVTDDKAKVVHSLRGNFKDMLRDAGVSKEVNDFITGHASGDVAGNYGSGPSLKVRKDALESLSFSHINLANCPLGDVEQ</sequence>
<dbReference type="Pfam" id="PF20172">
    <property type="entry name" value="DUF6538"/>
    <property type="match status" value="1"/>
</dbReference>
<evidence type="ECO:0000256" key="3">
    <source>
        <dbReference type="ARBA" id="ARBA00023125"/>
    </source>
</evidence>
<dbReference type="InterPro" id="IPR025269">
    <property type="entry name" value="SAM-like_dom"/>
</dbReference>
<proteinExistence type="inferred from homology"/>
<feature type="domain" description="Core-binding (CB)" evidence="6">
    <location>
        <begin position="149"/>
        <end position="228"/>
    </location>
</feature>
<dbReference type="InterPro" id="IPR002104">
    <property type="entry name" value="Integrase_catalytic"/>
</dbReference>
<dbReference type="Pfam" id="PF13102">
    <property type="entry name" value="Phage_int_SAM_5"/>
    <property type="match status" value="1"/>
</dbReference>
<dbReference type="SUPFAM" id="SSF56349">
    <property type="entry name" value="DNA breaking-rejoining enzymes"/>
    <property type="match status" value="1"/>
</dbReference>
<evidence type="ECO:0000256" key="2">
    <source>
        <dbReference type="ARBA" id="ARBA00022908"/>
    </source>
</evidence>
<evidence type="ECO:0000256" key="4">
    <source>
        <dbReference type="ARBA" id="ARBA00023172"/>
    </source>
</evidence>
<dbReference type="InterPro" id="IPR013762">
    <property type="entry name" value="Integrase-like_cat_sf"/>
</dbReference>
<keyword evidence="2" id="KW-0229">DNA integration</keyword>
<dbReference type="Gene3D" id="1.10.150.130">
    <property type="match status" value="1"/>
</dbReference>
<name>A3V5W0_9RHOB</name>
<comment type="caution">
    <text evidence="7">The sequence shown here is derived from an EMBL/GenBank/DDBJ whole genome shotgun (WGS) entry which is preliminary data.</text>
</comment>
<keyword evidence="4" id="KW-0233">DNA recombination</keyword>
<dbReference type="eggNOG" id="COG0582">
    <property type="taxonomic scope" value="Bacteria"/>
</dbReference>
<dbReference type="HOGENOM" id="CLU_603822_0_0_5"/>
<dbReference type="InterPro" id="IPR046668">
    <property type="entry name" value="DUF6538"/>
</dbReference>
<dbReference type="PANTHER" id="PTHR30629">
    <property type="entry name" value="PROPHAGE INTEGRASE"/>
    <property type="match status" value="1"/>
</dbReference>
<dbReference type="Gene3D" id="1.10.443.10">
    <property type="entry name" value="Intergrase catalytic core"/>
    <property type="match status" value="1"/>
</dbReference>
<evidence type="ECO:0000313" key="8">
    <source>
        <dbReference type="Proteomes" id="UP000004507"/>
    </source>
</evidence>
<organism evidence="7 8">
    <name type="scientific">Yoonia vestfoldensis SKA53</name>
    <dbReference type="NCBI Taxonomy" id="314232"/>
    <lineage>
        <taxon>Bacteria</taxon>
        <taxon>Pseudomonadati</taxon>
        <taxon>Pseudomonadota</taxon>
        <taxon>Alphaproteobacteria</taxon>
        <taxon>Rhodobacterales</taxon>
        <taxon>Paracoccaceae</taxon>
        <taxon>Yoonia</taxon>
    </lineage>
</organism>
<comment type="similarity">
    <text evidence="1">Belongs to the 'phage' integrase family.</text>
</comment>
<dbReference type="InterPro" id="IPR044068">
    <property type="entry name" value="CB"/>
</dbReference>
<dbReference type="InterPro" id="IPR010998">
    <property type="entry name" value="Integrase_recombinase_N"/>
</dbReference>
<evidence type="ECO:0000256" key="1">
    <source>
        <dbReference type="ARBA" id="ARBA00008857"/>
    </source>
</evidence>
<gene>
    <name evidence="7" type="ORF">SKA53_04333</name>
</gene>
<dbReference type="PANTHER" id="PTHR30629:SF2">
    <property type="entry name" value="PROPHAGE INTEGRASE INTS-RELATED"/>
    <property type="match status" value="1"/>
</dbReference>
<evidence type="ECO:0000256" key="5">
    <source>
        <dbReference type="PROSITE-ProRule" id="PRU01248"/>
    </source>
</evidence>
<dbReference type="RefSeq" id="WP_007204822.1">
    <property type="nucleotide sequence ID" value="NZ_CH672414.1"/>
</dbReference>
<dbReference type="InterPro" id="IPR050808">
    <property type="entry name" value="Phage_Integrase"/>
</dbReference>
<protein>
    <submittedName>
        <fullName evidence="7">Putative integrase/resolvase recombinase protein</fullName>
    </submittedName>
</protein>
<dbReference type="GO" id="GO:0015074">
    <property type="term" value="P:DNA integration"/>
    <property type="evidence" value="ECO:0007669"/>
    <property type="project" value="UniProtKB-KW"/>
</dbReference>
<keyword evidence="3 5" id="KW-0238">DNA-binding</keyword>
<dbReference type="STRING" id="314232.SKA53_04333"/>